<evidence type="ECO:0000256" key="1">
    <source>
        <dbReference type="ARBA" id="ARBA00023002"/>
    </source>
</evidence>
<evidence type="ECO:0000259" key="2">
    <source>
        <dbReference type="Pfam" id="PF00248"/>
    </source>
</evidence>
<protein>
    <submittedName>
        <fullName evidence="3">Aldo/keto reductase</fullName>
    </submittedName>
</protein>
<dbReference type="InterPro" id="IPR036812">
    <property type="entry name" value="NAD(P)_OxRdtase_dom_sf"/>
</dbReference>
<dbReference type="SUPFAM" id="SSF51430">
    <property type="entry name" value="NAD(P)-linked oxidoreductase"/>
    <property type="match status" value="1"/>
</dbReference>
<proteinExistence type="predicted"/>
<dbReference type="Gene3D" id="3.20.20.100">
    <property type="entry name" value="NADP-dependent oxidoreductase domain"/>
    <property type="match status" value="1"/>
</dbReference>
<organism evidence="3 4">
    <name type="scientific">Acaromyces ingoldii</name>
    <dbReference type="NCBI Taxonomy" id="215250"/>
    <lineage>
        <taxon>Eukaryota</taxon>
        <taxon>Fungi</taxon>
        <taxon>Dikarya</taxon>
        <taxon>Basidiomycota</taxon>
        <taxon>Ustilaginomycotina</taxon>
        <taxon>Exobasidiomycetes</taxon>
        <taxon>Exobasidiales</taxon>
        <taxon>Cryptobasidiaceae</taxon>
        <taxon>Acaromyces</taxon>
    </lineage>
</organism>
<dbReference type="PANTHER" id="PTHR43625:SF78">
    <property type="entry name" value="PYRIDOXAL REDUCTASE-RELATED"/>
    <property type="match status" value="1"/>
</dbReference>
<keyword evidence="1" id="KW-0560">Oxidoreductase</keyword>
<keyword evidence="4" id="KW-1185">Reference proteome</keyword>
<sequence length="309" mass="34111">MKTAVDSGCCFWDGGAFYGPPSDPTANLTLIRRFFQRFPGYKSKVFLCVKGGSNMARYQEEGYRGLGPDMSENNLRNDLAAIRQALGSDQDGHEVDMYAVARVDHKYTIKEWMSTLVKLQKEGLFTHICLSEVSSETVRVAAGIAPIAAVEVEYSLWETSVESNGVLAACQELRIPLIAYSPIGKGILGGRLSSREQLVAGDNRLFHERYSEENFAANLELARSLAAKAEQMKCTPAQLCLAWVLRQDPQLVIALPGTTKVDNIKQNASAMSFELSDQEDRDIRSLVSRMGVSGGRYNSAIRDRGILWG</sequence>
<dbReference type="STRING" id="215250.A0A316YT49"/>
<dbReference type="Proteomes" id="UP000245768">
    <property type="component" value="Unassembled WGS sequence"/>
</dbReference>
<name>A0A316YT49_9BASI</name>
<gene>
    <name evidence="3" type="ORF">FA10DRAFT_266303</name>
</gene>
<dbReference type="AlphaFoldDB" id="A0A316YT49"/>
<dbReference type="GO" id="GO:0016491">
    <property type="term" value="F:oxidoreductase activity"/>
    <property type="evidence" value="ECO:0007669"/>
    <property type="project" value="UniProtKB-KW"/>
</dbReference>
<accession>A0A316YT49</accession>
<dbReference type="PANTHER" id="PTHR43625">
    <property type="entry name" value="AFLATOXIN B1 ALDEHYDE REDUCTASE"/>
    <property type="match status" value="1"/>
</dbReference>
<evidence type="ECO:0000313" key="3">
    <source>
        <dbReference type="EMBL" id="PWN92587.1"/>
    </source>
</evidence>
<dbReference type="FunCoup" id="A0A316YT49">
    <property type="interactions" value="231"/>
</dbReference>
<dbReference type="InterPro" id="IPR023210">
    <property type="entry name" value="NADP_OxRdtase_dom"/>
</dbReference>
<dbReference type="RefSeq" id="XP_025379785.1">
    <property type="nucleotide sequence ID" value="XM_025521436.1"/>
</dbReference>
<evidence type="ECO:0000313" key="4">
    <source>
        <dbReference type="Proteomes" id="UP000245768"/>
    </source>
</evidence>
<dbReference type="GO" id="GO:0005737">
    <property type="term" value="C:cytoplasm"/>
    <property type="evidence" value="ECO:0007669"/>
    <property type="project" value="TreeGrafter"/>
</dbReference>
<dbReference type="CDD" id="cd19077">
    <property type="entry name" value="AKR_AKR8A1-2"/>
    <property type="match status" value="1"/>
</dbReference>
<dbReference type="EMBL" id="KZ819635">
    <property type="protein sequence ID" value="PWN92587.1"/>
    <property type="molecule type" value="Genomic_DNA"/>
</dbReference>
<reference evidence="3 4" key="1">
    <citation type="journal article" date="2018" name="Mol. Biol. Evol.">
        <title>Broad Genomic Sampling Reveals a Smut Pathogenic Ancestry of the Fungal Clade Ustilaginomycotina.</title>
        <authorList>
            <person name="Kijpornyongpan T."/>
            <person name="Mondo S.J."/>
            <person name="Barry K."/>
            <person name="Sandor L."/>
            <person name="Lee J."/>
            <person name="Lipzen A."/>
            <person name="Pangilinan J."/>
            <person name="LaButti K."/>
            <person name="Hainaut M."/>
            <person name="Henrissat B."/>
            <person name="Grigoriev I.V."/>
            <person name="Spatafora J.W."/>
            <person name="Aime M.C."/>
        </authorList>
    </citation>
    <scope>NUCLEOTIDE SEQUENCE [LARGE SCALE GENOMIC DNA]</scope>
    <source>
        <strain evidence="3 4">MCA 4198</strain>
    </source>
</reference>
<dbReference type="OrthoDB" id="37537at2759"/>
<dbReference type="InParanoid" id="A0A316YT49"/>
<dbReference type="InterPro" id="IPR050791">
    <property type="entry name" value="Aldo-Keto_reductase"/>
</dbReference>
<dbReference type="Pfam" id="PF00248">
    <property type="entry name" value="Aldo_ket_red"/>
    <property type="match status" value="1"/>
</dbReference>
<feature type="domain" description="NADP-dependent oxidoreductase" evidence="2">
    <location>
        <begin position="1"/>
        <end position="286"/>
    </location>
</feature>
<dbReference type="GeneID" id="37043352"/>